<dbReference type="Proteomes" id="UP000306037">
    <property type="component" value="Unassembled WGS sequence"/>
</dbReference>
<dbReference type="InterPro" id="IPR035331">
    <property type="entry name" value="Binary_toxB_3"/>
</dbReference>
<accession>A0A4U2N2X2</accession>
<dbReference type="InterPro" id="IPR015339">
    <property type="entry name" value="Immunomodulatory_FIP-Fve_fun"/>
</dbReference>
<dbReference type="Pfam" id="PF17475">
    <property type="entry name" value="Binary_toxB_2"/>
    <property type="match status" value="1"/>
</dbReference>
<comment type="caution">
    <text evidence="4">The sequence shown here is derived from an EMBL/GenBank/DDBJ whole genome shotgun (WGS) entry which is preliminary data.</text>
</comment>
<dbReference type="InterPro" id="IPR003896">
    <property type="entry name" value="Bacterial_exotoxin_B"/>
</dbReference>
<dbReference type="GO" id="GO:0051260">
    <property type="term" value="P:protein homooligomerization"/>
    <property type="evidence" value="ECO:0007669"/>
    <property type="project" value="InterPro"/>
</dbReference>
<dbReference type="AlphaFoldDB" id="A0A4U2N2X2"/>
<dbReference type="InterPro" id="IPR053742">
    <property type="entry name" value="Fungal_ImmunoLectin_sf"/>
</dbReference>
<dbReference type="SMART" id="SM00758">
    <property type="entry name" value="PA14"/>
    <property type="match status" value="1"/>
</dbReference>
<feature type="chain" id="PRO_5020652553" description="PA14 domain-containing protein" evidence="2">
    <location>
        <begin position="28"/>
        <end position="872"/>
    </location>
</feature>
<feature type="domain" description="PA14" evidence="3">
    <location>
        <begin position="47"/>
        <end position="186"/>
    </location>
</feature>
<organism evidence="4 5">
    <name type="scientific">Bacillus wiedmannii</name>
    <dbReference type="NCBI Taxonomy" id="1890302"/>
    <lineage>
        <taxon>Bacteria</taxon>
        <taxon>Bacillati</taxon>
        <taxon>Bacillota</taxon>
        <taxon>Bacilli</taxon>
        <taxon>Bacillales</taxon>
        <taxon>Bacillaceae</taxon>
        <taxon>Bacillus</taxon>
        <taxon>Bacillus cereus group</taxon>
    </lineage>
</organism>
<protein>
    <recommendedName>
        <fullName evidence="3">PA14 domain-containing protein</fullName>
    </recommendedName>
</protein>
<gene>
    <name evidence="4" type="ORF">FC694_09245</name>
</gene>
<evidence type="ECO:0000256" key="2">
    <source>
        <dbReference type="SAM" id="SignalP"/>
    </source>
</evidence>
<proteinExistence type="predicted"/>
<dbReference type="Pfam" id="PF03495">
    <property type="entry name" value="Binary_toxB"/>
    <property type="match status" value="1"/>
</dbReference>
<dbReference type="InterPro" id="IPR037149">
    <property type="entry name" value="PA_heptamer_dom_sf"/>
</dbReference>
<dbReference type="Gene3D" id="3.10.20.110">
    <property type="match status" value="1"/>
</dbReference>
<reference evidence="4 5" key="1">
    <citation type="journal article" date="2019" name="Environ. Microbiol.">
        <title>An active ?-lactamase is a part of an orchestrated cell wall stress resistance network of Bacillus subtilis and related rhizosphere species.</title>
        <authorList>
            <person name="Bucher T."/>
            <person name="Keren-Paz A."/>
            <person name="Hausser J."/>
            <person name="Olender T."/>
            <person name="Cytryn E."/>
            <person name="Kolodkin-Gal I."/>
        </authorList>
    </citation>
    <scope>NUCLEOTIDE SEQUENCE [LARGE SCALE GENOMIC DNA]</scope>
    <source>
        <strain evidence="4 5">I71</strain>
    </source>
</reference>
<keyword evidence="2" id="KW-0732">Signal</keyword>
<name>A0A4U2N2X2_9BACI</name>
<dbReference type="InterPro" id="IPR011658">
    <property type="entry name" value="PA14_dom"/>
</dbReference>
<dbReference type="InterPro" id="IPR027439">
    <property type="entry name" value="PA_heptamer_dom"/>
</dbReference>
<dbReference type="SUPFAM" id="SSF56988">
    <property type="entry name" value="Anthrax protective antigen"/>
    <property type="match status" value="1"/>
</dbReference>
<dbReference type="EMBL" id="SZOM01000061">
    <property type="protein sequence ID" value="TKH17348.1"/>
    <property type="molecule type" value="Genomic_DNA"/>
</dbReference>
<dbReference type="GO" id="GO:0002682">
    <property type="term" value="P:regulation of immune system process"/>
    <property type="evidence" value="ECO:0007669"/>
    <property type="project" value="InterPro"/>
</dbReference>
<dbReference type="Pfam" id="PF17476">
    <property type="entry name" value="Binary_toxB_3"/>
    <property type="match status" value="1"/>
</dbReference>
<dbReference type="Pfam" id="PF07691">
    <property type="entry name" value="PA14"/>
    <property type="match status" value="1"/>
</dbReference>
<dbReference type="GO" id="GO:0030246">
    <property type="term" value="F:carbohydrate binding"/>
    <property type="evidence" value="ECO:0007669"/>
    <property type="project" value="InterPro"/>
</dbReference>
<dbReference type="RefSeq" id="WP_137051578.1">
    <property type="nucleotide sequence ID" value="NZ_SZOM01000061.1"/>
</dbReference>
<dbReference type="SUPFAM" id="SSF101542">
    <property type="entry name" value="Fungal immunomodulatory protein, FIP"/>
    <property type="match status" value="1"/>
</dbReference>
<dbReference type="Gene3D" id="2.60.120.240">
    <property type="entry name" value="Protective antigen, heptamerisation domain"/>
    <property type="match status" value="1"/>
</dbReference>
<evidence type="ECO:0000313" key="4">
    <source>
        <dbReference type="EMBL" id="TKH17348.1"/>
    </source>
</evidence>
<dbReference type="PROSITE" id="PS51820">
    <property type="entry name" value="PA14"/>
    <property type="match status" value="1"/>
</dbReference>
<feature type="signal peptide" evidence="2">
    <location>
        <begin position="1"/>
        <end position="27"/>
    </location>
</feature>
<dbReference type="GO" id="GO:0005576">
    <property type="term" value="C:extracellular region"/>
    <property type="evidence" value="ECO:0007669"/>
    <property type="project" value="InterPro"/>
</dbReference>
<dbReference type="Pfam" id="PF09259">
    <property type="entry name" value="Fve"/>
    <property type="match status" value="1"/>
</dbReference>
<sequence length="872" mass="97697">MKTNNLYKCLATSVLFSTLMVPNTSHAKMQDSDMNKTQSTQQEKNKNTSQGLMGYYYNDNNFKKPALIAPEINGDLKIEKNEVKDLLSADKQNFESVRWIGYIKPSKTDEYLFSTSTDEEIIMEIDGNVVIDKGSMKDKIKLEQDKSYKVKIEYKPQIKSTSSNLVEMKLFWEGSLTEKSLIPAENLILPDFSKTENKESFIPKESLFESSNTKRSKRSLTVTEDEFKDSDSDSIYDSWEQNGYTVQNKMAVKWDDSMKEKGYQKFVSNPYESHTVGDPYTDYQKAAGDMDRGVKAEARNPLVAAYPVIGVGMEKLIVSEFNEVTKETGKSTSTATSNSKTEENTAGIEATVGFEGLKFNGQVTTSFSHTSSNTTSVENASEKNWSEAINLNQGESAALNANIRYYNTGTAPIYDAQPTTNLILGKDTLHTIKIKQDQIANTIAPGQSFPNQGQGPIALNKLDEQGSNIFINYDQLSKLQSGTKLKLETTQTNGLYGIKNSDGSIKKDSSQEWGPIINQIENSSANIILDTGNETLERRVAAKNYNDPEDKTPEITIGEAVKIAFGCSEENGKILYQDMTLNESAVGLVYDKETEREIKNQLDQMESKNVYDAKLKRGMNILITKPVVYSSVDKGDKNGWISSSKLTRVSNGLTGNALKLEGGELANIRFKSMKPNTTYTLSAYAKVDSPNISDKQKVYLQPFAMTSDFNNVKEAPKTELEIDGSKYQRIELTFKISKYPERFSALNIGNNGKDPILFDDVTLVEWKTDKQEEVAPSHQIRGWWTDPSQSDGTYINGIFFSKVPKSPVYQYKLVVNGKDYGTRNRYNLESDGSLKINFLDYNLGRGFKETDSIRVYAVDPVSHKEYLVASKN</sequence>
<evidence type="ECO:0000256" key="1">
    <source>
        <dbReference type="SAM" id="MobiDB-lite"/>
    </source>
</evidence>
<dbReference type="Gene3D" id="2.60.120.260">
    <property type="entry name" value="Galactose-binding domain-like"/>
    <property type="match status" value="1"/>
</dbReference>
<dbReference type="PRINTS" id="PR01391">
    <property type="entry name" value="BINARYTOXINB"/>
</dbReference>
<dbReference type="Gene3D" id="2.60.40.1790">
    <property type="entry name" value="Fungal immunomodulatory protein Fve"/>
    <property type="match status" value="1"/>
</dbReference>
<dbReference type="InterPro" id="IPR035088">
    <property type="entry name" value="PA_Ca-bd"/>
</dbReference>
<dbReference type="InterPro" id="IPR037524">
    <property type="entry name" value="PA14/GLEYA"/>
</dbReference>
<feature type="compositionally biased region" description="Polar residues" evidence="1">
    <location>
        <begin position="35"/>
        <end position="50"/>
    </location>
</feature>
<dbReference type="InterPro" id="IPR036344">
    <property type="entry name" value="FIP_sf"/>
</dbReference>
<feature type="region of interest" description="Disordered" evidence="1">
    <location>
        <begin position="28"/>
        <end position="50"/>
    </location>
</feature>
<evidence type="ECO:0000313" key="5">
    <source>
        <dbReference type="Proteomes" id="UP000306037"/>
    </source>
</evidence>
<dbReference type="Gene3D" id="3.90.182.10">
    <property type="entry name" value="Toxin - Anthrax Protective Antigen,domain 1"/>
    <property type="match status" value="1"/>
</dbReference>
<evidence type="ECO:0000259" key="3">
    <source>
        <dbReference type="PROSITE" id="PS51820"/>
    </source>
</evidence>